<proteinExistence type="predicted"/>
<reference evidence="2 3" key="1">
    <citation type="submission" date="2017-01" db="EMBL/GenBank/DDBJ databases">
        <title>Genome Analysis of Deinococcus marmoris KOPRI26562.</title>
        <authorList>
            <person name="Kim J.H."/>
            <person name="Oh H.-M."/>
        </authorList>
    </citation>
    <scope>NUCLEOTIDE SEQUENCE [LARGE SCALE GENOMIC DNA]</scope>
    <source>
        <strain evidence="2 3">KOPRI26562</strain>
    </source>
</reference>
<evidence type="ECO:0000313" key="3">
    <source>
        <dbReference type="Proteomes" id="UP000186607"/>
    </source>
</evidence>
<protein>
    <recommendedName>
        <fullName evidence="4">Secreted protein</fullName>
    </recommendedName>
</protein>
<evidence type="ECO:0008006" key="4">
    <source>
        <dbReference type="Google" id="ProtNLM"/>
    </source>
</evidence>
<dbReference type="EMBL" id="MSTI01000117">
    <property type="protein sequence ID" value="OLV16972.1"/>
    <property type="molecule type" value="Genomic_DNA"/>
</dbReference>
<dbReference type="Proteomes" id="UP000186607">
    <property type="component" value="Unassembled WGS sequence"/>
</dbReference>
<feature type="chain" id="PRO_5012933994" description="Secreted protein" evidence="1">
    <location>
        <begin position="22"/>
        <end position="385"/>
    </location>
</feature>
<accession>A0A1U7NVM2</accession>
<keyword evidence="3" id="KW-1185">Reference proteome</keyword>
<evidence type="ECO:0000313" key="2">
    <source>
        <dbReference type="EMBL" id="OLV16972.1"/>
    </source>
</evidence>
<keyword evidence="1" id="KW-0732">Signal</keyword>
<dbReference type="RefSeq" id="WP_075834535.1">
    <property type="nucleotide sequence ID" value="NZ_MSTI01000117.1"/>
</dbReference>
<organism evidence="2 3">
    <name type="scientific">Deinococcus marmoris</name>
    <dbReference type="NCBI Taxonomy" id="249408"/>
    <lineage>
        <taxon>Bacteria</taxon>
        <taxon>Thermotogati</taxon>
        <taxon>Deinococcota</taxon>
        <taxon>Deinococci</taxon>
        <taxon>Deinococcales</taxon>
        <taxon>Deinococcaceae</taxon>
        <taxon>Deinococcus</taxon>
    </lineage>
</organism>
<comment type="caution">
    <text evidence="2">The sequence shown here is derived from an EMBL/GenBank/DDBJ whole genome shotgun (WGS) entry which is preliminary data.</text>
</comment>
<dbReference type="OrthoDB" id="8588290at2"/>
<name>A0A1U7NVM2_9DEIO</name>
<gene>
    <name evidence="2" type="ORF">BOO71_0010285</name>
</gene>
<evidence type="ECO:0000256" key="1">
    <source>
        <dbReference type="SAM" id="SignalP"/>
    </source>
</evidence>
<feature type="signal peptide" evidence="1">
    <location>
        <begin position="1"/>
        <end position="21"/>
    </location>
</feature>
<dbReference type="AlphaFoldDB" id="A0A1U7NVM2"/>
<sequence length="385" mass="40880">MKTPFLIAALALSTGSALAQADTITPPPSSVGSNISQEYQGPAPSTFQKELVGPLLLLRAGNISADGRSVKLPLYKGQMVDGRVVWYILTDTTDQGNANALGLNYSAKLNYGNTGRSARPARLEKDGSLTFLRGTVDFAPEHAVTPGTAPNFFPPSKFQAGGVGDRDYSPLISITNAGGHIYNAPIVAFDVSEDRINNCDSAPNHDLVHDKVLKICPTDRTVTLQMTPGFSFGKPNMYLSMESNDPVVAAVENVTLAPALDDVLVGRDDGAFSAVERLFTIVNGPMGLNNPQRQGLNSALGDKAPDGPLNILGGIPTVATDYSPLWDVNVGEWTADAISKGYRSRIIDEFQYLGIVQKGFITAPGGKKFGSSGVIVNCPIVMRLL</sequence>